<reference evidence="2 3" key="1">
    <citation type="submission" date="2016-09" db="EMBL/GenBank/DDBJ databases">
        <authorList>
            <person name="Capua I."/>
            <person name="De Benedictis P."/>
            <person name="Joannis T."/>
            <person name="Lombin L.H."/>
            <person name="Cattoli G."/>
        </authorList>
    </citation>
    <scope>NUCLEOTIDE SEQUENCE [LARGE SCALE GENOMIC DNA]</scope>
    <source>
        <strain evidence="2 3">LMG 25899</strain>
    </source>
</reference>
<dbReference type="OrthoDB" id="8582979at2"/>
<feature type="transmembrane region" description="Helical" evidence="1">
    <location>
        <begin position="119"/>
        <end position="138"/>
    </location>
</feature>
<accession>A0A1E5KUC1</accession>
<dbReference type="Pfam" id="PF06182">
    <property type="entry name" value="ABC2_membrane_6"/>
    <property type="match status" value="1"/>
</dbReference>
<keyword evidence="1" id="KW-1133">Transmembrane helix</keyword>
<feature type="transmembrane region" description="Helical" evidence="1">
    <location>
        <begin position="150"/>
        <end position="178"/>
    </location>
</feature>
<dbReference type="STRING" id="762845.BCR26_04255"/>
<dbReference type="Proteomes" id="UP000095256">
    <property type="component" value="Unassembled WGS sequence"/>
</dbReference>
<dbReference type="EMBL" id="MIEK01000045">
    <property type="protein sequence ID" value="OEH81466.1"/>
    <property type="molecule type" value="Genomic_DNA"/>
</dbReference>
<name>A0A1E5KUC1_9ENTE</name>
<protein>
    <submittedName>
        <fullName evidence="2">ABC transporter permease</fullName>
    </submittedName>
</protein>
<dbReference type="InterPro" id="IPR010390">
    <property type="entry name" value="ABC-2_transporter-like"/>
</dbReference>
<feature type="transmembrane region" description="Helical" evidence="1">
    <location>
        <begin position="240"/>
        <end position="260"/>
    </location>
</feature>
<feature type="transmembrane region" description="Helical" evidence="1">
    <location>
        <begin position="215"/>
        <end position="233"/>
    </location>
</feature>
<dbReference type="PANTHER" id="PTHR36832">
    <property type="entry name" value="SLR1174 PROTEIN-RELATED"/>
    <property type="match status" value="1"/>
</dbReference>
<comment type="caution">
    <text evidence="2">The sequence shown here is derived from an EMBL/GenBank/DDBJ whole genome shotgun (WGS) entry which is preliminary data.</text>
</comment>
<evidence type="ECO:0000313" key="2">
    <source>
        <dbReference type="EMBL" id="OEH81466.1"/>
    </source>
</evidence>
<evidence type="ECO:0000256" key="1">
    <source>
        <dbReference type="SAM" id="Phobius"/>
    </source>
</evidence>
<sequence length="272" mass="31164">MTNNFRKYQPFINAGMQGMIAYRVDFLIFRIGDLMGAFVTYFIWLAIFNSSSSSYLNGFSFQEMTVYIFLSFYTGIITRTNVSSQIGSEVKDGSISMRLLKPISFTATYLFEEMGKKLIEVYILAIPIFGGIILYQLFQSENILFRITNLAIYILSSFISYLINFYLSVCFGFTSFIFKNIWGLILMKNSIVNFMSGALIPLGFFPKIIADVLQVLPFASLLYLPVMISLNKYTLGKTIILLLLQLFWLAFFFILSKFIWNIVIKHLSVQGG</sequence>
<feature type="transmembrane region" description="Helical" evidence="1">
    <location>
        <begin position="20"/>
        <end position="44"/>
    </location>
</feature>
<dbReference type="AlphaFoldDB" id="A0A1E5KUC1"/>
<dbReference type="RefSeq" id="WP_069699521.1">
    <property type="nucleotide sequence ID" value="NZ_JAGGMA010000013.1"/>
</dbReference>
<proteinExistence type="predicted"/>
<feature type="transmembrane region" description="Helical" evidence="1">
    <location>
        <begin position="64"/>
        <end position="82"/>
    </location>
</feature>
<evidence type="ECO:0000313" key="3">
    <source>
        <dbReference type="Proteomes" id="UP000095256"/>
    </source>
</evidence>
<feature type="transmembrane region" description="Helical" evidence="1">
    <location>
        <begin position="190"/>
        <end position="209"/>
    </location>
</feature>
<keyword evidence="1" id="KW-0472">Membrane</keyword>
<dbReference type="PANTHER" id="PTHR36832:SF1">
    <property type="entry name" value="SLR1174 PROTEIN"/>
    <property type="match status" value="1"/>
</dbReference>
<gene>
    <name evidence="2" type="ORF">BCR26_04255</name>
</gene>
<organism evidence="2 3">
    <name type="scientific">Enterococcus rivorum</name>
    <dbReference type="NCBI Taxonomy" id="762845"/>
    <lineage>
        <taxon>Bacteria</taxon>
        <taxon>Bacillati</taxon>
        <taxon>Bacillota</taxon>
        <taxon>Bacilli</taxon>
        <taxon>Lactobacillales</taxon>
        <taxon>Enterococcaceae</taxon>
        <taxon>Enterococcus</taxon>
    </lineage>
</organism>
<keyword evidence="3" id="KW-1185">Reference proteome</keyword>
<keyword evidence="1" id="KW-0812">Transmembrane</keyword>